<dbReference type="Proteomes" id="UP000280346">
    <property type="component" value="Unassembled WGS sequence"/>
</dbReference>
<evidence type="ECO:0000313" key="2">
    <source>
        <dbReference type="Proteomes" id="UP000280346"/>
    </source>
</evidence>
<evidence type="ECO:0000313" key="1">
    <source>
        <dbReference type="EMBL" id="RUQ72989.1"/>
    </source>
</evidence>
<protein>
    <submittedName>
        <fullName evidence="1">Uncharacterized protein</fullName>
    </submittedName>
</protein>
<dbReference type="EMBL" id="RZIJ01000006">
    <property type="protein sequence ID" value="RUQ72989.1"/>
    <property type="molecule type" value="Genomic_DNA"/>
</dbReference>
<organism evidence="1 2">
    <name type="scientific">Azospirillum doebereinerae</name>
    <dbReference type="NCBI Taxonomy" id="92933"/>
    <lineage>
        <taxon>Bacteria</taxon>
        <taxon>Pseudomonadati</taxon>
        <taxon>Pseudomonadota</taxon>
        <taxon>Alphaproteobacteria</taxon>
        <taxon>Rhodospirillales</taxon>
        <taxon>Azospirillaceae</taxon>
        <taxon>Azospirillum</taxon>
    </lineage>
</organism>
<name>A0A433JAV4_9PROT</name>
<comment type="caution">
    <text evidence="1">The sequence shown here is derived from an EMBL/GenBank/DDBJ whole genome shotgun (WGS) entry which is preliminary data.</text>
</comment>
<dbReference type="RefSeq" id="WP_126997519.1">
    <property type="nucleotide sequence ID" value="NZ_CP173190.1"/>
</dbReference>
<sequence>MLTREDCLALCDLSEEEIAAIMEHEHIPELCAMEFGHYLVETARGQTVLRRLILDDIHAAEARGDHKHAMQLKRLLYRFAHNHPLPAASPNSASGGPVGAEGP</sequence>
<accession>A0A433JAV4</accession>
<dbReference type="AlphaFoldDB" id="A0A433JAV4"/>
<reference evidence="1 2" key="1">
    <citation type="submission" date="2018-12" db="EMBL/GenBank/DDBJ databases">
        <authorList>
            <person name="Yang Y."/>
        </authorList>
    </citation>
    <scope>NUCLEOTIDE SEQUENCE [LARGE SCALE GENOMIC DNA]</scope>
    <source>
        <strain evidence="1 2">GSF71</strain>
    </source>
</reference>
<keyword evidence="2" id="KW-1185">Reference proteome</keyword>
<gene>
    <name evidence="1" type="ORF">EJ913_09495</name>
</gene>
<dbReference type="OrthoDB" id="5625447at2"/>
<proteinExistence type="predicted"/>